<evidence type="ECO:0000313" key="2">
    <source>
        <dbReference type="Proteomes" id="UP000240278"/>
    </source>
</evidence>
<name>A0A2K9VK74_9CAUD</name>
<accession>A0A2K9VK74</accession>
<protein>
    <submittedName>
        <fullName evidence="1">Uncharacterized protein</fullName>
    </submittedName>
</protein>
<keyword evidence="2" id="KW-1185">Reference proteome</keyword>
<reference evidence="1 2" key="1">
    <citation type="submission" date="2017-06" db="EMBL/GenBank/DDBJ databases">
        <title>The isolation and characterization of 16 novel Shigella-infecting phages from the environment.</title>
        <authorList>
            <person name="Doore S.M."/>
            <person name="Schrad J.R."/>
            <person name="Dover J.A."/>
            <person name="Parent K.N."/>
        </authorList>
    </citation>
    <scope>NUCLEOTIDE SEQUENCE [LARGE SCALE GENOMIC DNA]</scope>
</reference>
<proteinExistence type="predicted"/>
<dbReference type="Proteomes" id="UP000240278">
    <property type="component" value="Segment"/>
</dbReference>
<evidence type="ECO:0000313" key="1">
    <source>
        <dbReference type="EMBL" id="AUV62749.1"/>
    </source>
</evidence>
<sequence>MSLKLKEGQKVVVVDYATKTVMAKGEVTEIYTSAAYPIAVRIDNSFVKTCCDEDMTFQSGERLTFNGEYLFRGKHHSSHNDFDLEVLSEEYYNRVYLERASSTYKYLMDSFLKEAVKVSEDVDKAIALLIPHIKSGKLSVETVKALIEEKL</sequence>
<dbReference type="EMBL" id="MF327003">
    <property type="protein sequence ID" value="AUV62749.1"/>
    <property type="molecule type" value="Genomic_DNA"/>
</dbReference>
<gene>
    <name evidence="1" type="ORF">Sf14_gp8</name>
</gene>
<organism evidence="1 2">
    <name type="scientific">Shigella phage Sf14</name>
    <dbReference type="NCBI Taxonomy" id="2024304"/>
    <lineage>
        <taxon>Viruses</taxon>
        <taxon>Duplodnaviria</taxon>
        <taxon>Heunggongvirae</taxon>
        <taxon>Uroviricota</taxon>
        <taxon>Caudoviricetes</taxon>
        <taxon>Andersonviridae</taxon>
        <taxon>Ounavirinae</taxon>
        <taxon>Mooglevirus</taxon>
        <taxon>Mooglevirus Sf14</taxon>
    </lineage>
</organism>